<keyword evidence="9" id="KW-0411">Iron-sulfur</keyword>
<dbReference type="InterPro" id="IPR006554">
    <property type="entry name" value="Helicase-like_DEXD_c2"/>
</dbReference>
<keyword evidence="6 15" id="KW-0347">Helicase</keyword>
<keyword evidence="16" id="KW-1185">Reference proteome</keyword>
<keyword evidence="7" id="KW-0067">ATP-binding</keyword>
<dbReference type="GO" id="GO:0051539">
    <property type="term" value="F:4 iron, 4 sulfur cluster binding"/>
    <property type="evidence" value="ECO:0007669"/>
    <property type="project" value="UniProtKB-KW"/>
</dbReference>
<evidence type="ECO:0000259" key="14">
    <source>
        <dbReference type="PROSITE" id="PS51193"/>
    </source>
</evidence>
<feature type="domain" description="Helicase ATP-binding" evidence="14">
    <location>
        <begin position="173"/>
        <end position="432"/>
    </location>
</feature>
<evidence type="ECO:0000256" key="8">
    <source>
        <dbReference type="ARBA" id="ARBA00023004"/>
    </source>
</evidence>
<dbReference type="Gene3D" id="3.40.50.300">
    <property type="entry name" value="P-loop containing nucleotide triphosphate hydrolases"/>
    <property type="match status" value="2"/>
</dbReference>
<dbReference type="InterPro" id="IPR006555">
    <property type="entry name" value="ATP-dep_Helicase_C"/>
</dbReference>
<dbReference type="GO" id="GO:0006281">
    <property type="term" value="P:DNA repair"/>
    <property type="evidence" value="ECO:0007669"/>
    <property type="project" value="UniProtKB-KW"/>
</dbReference>
<proteinExistence type="inferred from homology"/>
<dbReference type="AlphaFoldDB" id="A0A853FWC9"/>
<reference evidence="15 16" key="1">
    <citation type="submission" date="2020-07" db="EMBL/GenBank/DDBJ databases">
        <title>Taxonomic revisions and descriptions of new bacterial species based on genomic comparisons in the high-G+C-content subgroup of the family Alcaligenaceae.</title>
        <authorList>
            <person name="Szabo A."/>
            <person name="Felfoldi T."/>
        </authorList>
    </citation>
    <scope>NUCLEOTIDE SEQUENCE [LARGE SCALE GENOMIC DNA]</scope>
    <source>
        <strain evidence="15 16">LMG 24012</strain>
    </source>
</reference>
<dbReference type="InterPro" id="IPR010614">
    <property type="entry name" value="RAD3-like_helicase_DEAD"/>
</dbReference>
<accession>A0A853FWC9</accession>
<keyword evidence="3" id="KW-0547">Nucleotide-binding</keyword>
<dbReference type="GO" id="GO:0016818">
    <property type="term" value="F:hydrolase activity, acting on acid anhydrides, in phosphorus-containing anhydrides"/>
    <property type="evidence" value="ECO:0007669"/>
    <property type="project" value="InterPro"/>
</dbReference>
<dbReference type="SUPFAM" id="SSF52540">
    <property type="entry name" value="P-loop containing nucleoside triphosphate hydrolases"/>
    <property type="match status" value="2"/>
</dbReference>
<dbReference type="Pfam" id="PF06733">
    <property type="entry name" value="DEAD_2"/>
    <property type="match status" value="1"/>
</dbReference>
<evidence type="ECO:0000256" key="1">
    <source>
        <dbReference type="ARBA" id="ARBA00022485"/>
    </source>
</evidence>
<dbReference type="EMBL" id="JACCEM010000007">
    <property type="protein sequence ID" value="NYT50364.1"/>
    <property type="molecule type" value="Genomic_DNA"/>
</dbReference>
<evidence type="ECO:0000256" key="2">
    <source>
        <dbReference type="ARBA" id="ARBA00022723"/>
    </source>
</evidence>
<gene>
    <name evidence="15" type="ORF">H0A72_13685</name>
</gene>
<dbReference type="PROSITE" id="PS51193">
    <property type="entry name" value="HELICASE_ATP_BIND_2"/>
    <property type="match status" value="1"/>
</dbReference>
<sequence length="775" mass="86659">MKHIVAVRALCEFGARTGDLGLRFTPGATAQEGIEGHALVRARRAPGYESEIPLAGEFQGLQVRGRADGYDPVANRLEEIKTCRGRAETIPENQRALHWAQAMTYAHLLCRDRALERVQVVLVYFDVDDGRESMLARDCAAQDLERGFQALCGRYLAWAEQEERHRQARDQACQALAFPHADFRAGQRTLAESVYKAACGQRRLIAQAPTGIGKTVGTLFPMLKAAPRERLDKILFLTAKTSGRQVALDALARLLGGAAAAGGDGPRVLELTARDKTCEHPELLCHGESCPLARGFYDKLPEARRDAVQAAGSLDQSRLRDIALRHELCPYWLGQELAKWCDVIVGDYNYYFDTSALLYALGRERQWRVALLVDEAHNLLERARGMYSAELREEDIAAARAVAPPALKKRLDALLRGWRKAFRDQDQPYRAYTEPPAGLAPLLQRAGVAMAEHFTQAAPAPHPDLQSLHFALQHFLKLSESFGPHSIYDSTPAPAGRRLATRHDLCLRNMIPAPHLRERFAGSHGCVLFSATLTPWNFYRDTLGLPEDTAYVDVAAPFQAAQLEVRVAGHISTRYADRERSAEPIARLMARQYRRRPGNYLSYFSSFDYLERCARAFMLGHPDIPVWTQSRHMSEAERNGFLARFTPDGRGVGFAVLGGALSEGIDLPGTRLIGAFVSTLGLPQVNPVNEQRMRCMEQVFGKRRAYDYAYLYPGLQKVVQAAGRVIRTPTDRGVLYLIDDRYRQARIRALLPGWWRVDYDVATQNPTHDEGGSMQ</sequence>
<evidence type="ECO:0000256" key="10">
    <source>
        <dbReference type="ARBA" id="ARBA00023125"/>
    </source>
</evidence>
<evidence type="ECO:0000256" key="6">
    <source>
        <dbReference type="ARBA" id="ARBA00022806"/>
    </source>
</evidence>
<dbReference type="SMART" id="SM00488">
    <property type="entry name" value="DEXDc2"/>
    <property type="match status" value="1"/>
</dbReference>
<dbReference type="GO" id="GO:0046872">
    <property type="term" value="F:metal ion binding"/>
    <property type="evidence" value="ECO:0007669"/>
    <property type="project" value="UniProtKB-KW"/>
</dbReference>
<dbReference type="InterPro" id="IPR045028">
    <property type="entry name" value="DinG/Rad3-like"/>
</dbReference>
<organism evidence="15 16">
    <name type="scientific">Parapusillimonas granuli</name>
    <dbReference type="NCBI Taxonomy" id="380911"/>
    <lineage>
        <taxon>Bacteria</taxon>
        <taxon>Pseudomonadati</taxon>
        <taxon>Pseudomonadota</taxon>
        <taxon>Betaproteobacteria</taxon>
        <taxon>Burkholderiales</taxon>
        <taxon>Alcaligenaceae</taxon>
        <taxon>Parapusillimonas</taxon>
    </lineage>
</organism>
<keyword evidence="1" id="KW-0004">4Fe-4S</keyword>
<protein>
    <submittedName>
        <fullName evidence="15">ATP-dependent DNA helicase</fullName>
    </submittedName>
</protein>
<dbReference type="Pfam" id="PF13307">
    <property type="entry name" value="Helicase_C_2"/>
    <property type="match status" value="1"/>
</dbReference>
<dbReference type="Gene3D" id="3.90.320.10">
    <property type="match status" value="1"/>
</dbReference>
<evidence type="ECO:0000256" key="12">
    <source>
        <dbReference type="ARBA" id="ARBA00023235"/>
    </source>
</evidence>
<dbReference type="InterPro" id="IPR027417">
    <property type="entry name" value="P-loop_NTPase"/>
</dbReference>
<keyword evidence="2" id="KW-0479">Metal-binding</keyword>
<evidence type="ECO:0000256" key="5">
    <source>
        <dbReference type="ARBA" id="ARBA00022801"/>
    </source>
</evidence>
<evidence type="ECO:0000256" key="13">
    <source>
        <dbReference type="ARBA" id="ARBA00038058"/>
    </source>
</evidence>
<dbReference type="GO" id="GO:0003678">
    <property type="term" value="F:DNA helicase activity"/>
    <property type="evidence" value="ECO:0007669"/>
    <property type="project" value="InterPro"/>
</dbReference>
<comment type="similarity">
    <text evidence="13">Belongs to the helicase family. DinG subfamily.</text>
</comment>
<keyword evidence="5" id="KW-0378">Hydrolase</keyword>
<dbReference type="PANTHER" id="PTHR11472">
    <property type="entry name" value="DNA REPAIR DEAD HELICASE RAD3/XP-D SUBFAMILY MEMBER"/>
    <property type="match status" value="1"/>
</dbReference>
<dbReference type="InterPro" id="IPR014013">
    <property type="entry name" value="Helic_SF1/SF2_ATP-bd_DinG/Rad3"/>
</dbReference>
<dbReference type="GO" id="GO:0005524">
    <property type="term" value="F:ATP binding"/>
    <property type="evidence" value="ECO:0007669"/>
    <property type="project" value="UniProtKB-KW"/>
</dbReference>
<keyword evidence="4" id="KW-0227">DNA damage</keyword>
<evidence type="ECO:0000256" key="9">
    <source>
        <dbReference type="ARBA" id="ARBA00023014"/>
    </source>
</evidence>
<comment type="caution">
    <text evidence="15">The sequence shown here is derived from an EMBL/GenBank/DDBJ whole genome shotgun (WGS) entry which is preliminary data.</text>
</comment>
<evidence type="ECO:0000256" key="11">
    <source>
        <dbReference type="ARBA" id="ARBA00023204"/>
    </source>
</evidence>
<dbReference type="Proteomes" id="UP000559809">
    <property type="component" value="Unassembled WGS sequence"/>
</dbReference>
<dbReference type="GO" id="GO:0003677">
    <property type="term" value="F:DNA binding"/>
    <property type="evidence" value="ECO:0007669"/>
    <property type="project" value="UniProtKB-KW"/>
</dbReference>
<dbReference type="InterPro" id="IPR011604">
    <property type="entry name" value="PDDEXK-like_dom_sf"/>
</dbReference>
<evidence type="ECO:0000256" key="7">
    <source>
        <dbReference type="ARBA" id="ARBA00022840"/>
    </source>
</evidence>
<keyword evidence="8" id="KW-0408">Iron</keyword>
<dbReference type="RefSeq" id="WP_180156231.1">
    <property type="nucleotide sequence ID" value="NZ_JACCEM010000007.1"/>
</dbReference>
<dbReference type="SMART" id="SM00491">
    <property type="entry name" value="HELICc2"/>
    <property type="match status" value="1"/>
</dbReference>
<evidence type="ECO:0000256" key="4">
    <source>
        <dbReference type="ARBA" id="ARBA00022763"/>
    </source>
</evidence>
<dbReference type="PANTHER" id="PTHR11472:SF34">
    <property type="entry name" value="REGULATOR OF TELOMERE ELONGATION HELICASE 1"/>
    <property type="match status" value="1"/>
</dbReference>
<name>A0A853FWC9_9BURK</name>
<evidence type="ECO:0000256" key="3">
    <source>
        <dbReference type="ARBA" id="ARBA00022741"/>
    </source>
</evidence>
<evidence type="ECO:0000313" key="15">
    <source>
        <dbReference type="EMBL" id="NYT50364.1"/>
    </source>
</evidence>
<keyword evidence="10" id="KW-0238">DNA-binding</keyword>
<evidence type="ECO:0000313" key="16">
    <source>
        <dbReference type="Proteomes" id="UP000559809"/>
    </source>
</evidence>
<keyword evidence="11" id="KW-0234">DNA repair</keyword>
<keyword evidence="12" id="KW-0413">Isomerase</keyword>